<evidence type="ECO:0000313" key="3">
    <source>
        <dbReference type="Proteomes" id="UP000033140"/>
    </source>
</evidence>
<dbReference type="Pfam" id="PF09174">
    <property type="entry name" value="Maf1"/>
    <property type="match status" value="1"/>
</dbReference>
<evidence type="ECO:0000256" key="1">
    <source>
        <dbReference type="SAM" id="MobiDB-lite"/>
    </source>
</evidence>
<dbReference type="Gene3D" id="3.40.1000.50">
    <property type="entry name" value="Repressor of RNA polymerase III transcription Maf1"/>
    <property type="match status" value="1"/>
</dbReference>
<comment type="caution">
    <text evidence="2">The sequence shown here is derived from an EMBL/GenBank/DDBJ whole genome shotgun (WGS) entry which is preliminary data.</text>
</comment>
<feature type="compositionally biased region" description="Basic and acidic residues" evidence="1">
    <location>
        <begin position="52"/>
        <end position="61"/>
    </location>
</feature>
<gene>
    <name evidence="2" type="ORF">G7K_1643-t1</name>
</gene>
<dbReference type="EMBL" id="BACD03000009">
    <property type="protein sequence ID" value="GAO47435.1"/>
    <property type="molecule type" value="Genomic_DNA"/>
</dbReference>
<sequence>MEMYPLFEQKELRRGCCAHPFISQLQHQEQQSDQHTPPSNTQTGRETASDDATDHSGPHRHIRDATRDQHYLALALTFCTVTHPSLVNVVVMKVNTSPSHTHAFTPRADHGSDPSFLEIRDLEVLNRALVFDTHDCQVLGRCELYTTKAAGHDKKLYKQLDSRLEHRYQEEMELSMSLSPDTPRQQHSLPSSSFEHIIRSPFGPLDQPSSRKTFAYLVATLNASHPDYDFSSLRPFDFKKERKVEHVMSNVDVLLGNVGKAEVTGAMWECIDKHIELEGCDVYSFRPDADSDPFGEEALIWSRSYFFFNKGLKRVLYLNLRSVSRASPLLAPDDGPAAWDSRVSGVRYDSETDNGVWCANGGWVDGGWLLDVDDTDGCVWQTCLRKLRITLLTTAGVAA</sequence>
<evidence type="ECO:0000313" key="2">
    <source>
        <dbReference type="EMBL" id="GAO47435.1"/>
    </source>
</evidence>
<dbReference type="PANTHER" id="PTHR22504:SF0">
    <property type="entry name" value="REPRESSOR OF RNA POLYMERASE III TRANSCRIPTION MAF1 HOMOLOG"/>
    <property type="match status" value="1"/>
</dbReference>
<dbReference type="GO" id="GO:0005634">
    <property type="term" value="C:nucleus"/>
    <property type="evidence" value="ECO:0007669"/>
    <property type="project" value="TreeGrafter"/>
</dbReference>
<dbReference type="InterPro" id="IPR038564">
    <property type="entry name" value="Maf1_sf"/>
</dbReference>
<dbReference type="GO" id="GO:0016480">
    <property type="term" value="P:negative regulation of transcription by RNA polymerase III"/>
    <property type="evidence" value="ECO:0007669"/>
    <property type="project" value="InterPro"/>
</dbReference>
<reference evidence="2 3" key="3">
    <citation type="journal article" date="2015" name="Genome Announc.">
        <title>Draft Genome Sequence of the Archiascomycetous Yeast Saitoella complicata.</title>
        <authorList>
            <person name="Yamauchi K."/>
            <person name="Kondo S."/>
            <person name="Hamamoto M."/>
            <person name="Takahashi Y."/>
            <person name="Ogura Y."/>
            <person name="Hayashi T."/>
            <person name="Nishida H."/>
        </authorList>
    </citation>
    <scope>NUCLEOTIDE SEQUENCE [LARGE SCALE GENOMIC DNA]</scope>
    <source>
        <strain evidence="2 3">NRRL Y-17804</strain>
    </source>
</reference>
<accession>A0A0E9NDF7</accession>
<dbReference type="AlphaFoldDB" id="A0A0E9NDF7"/>
<feature type="region of interest" description="Disordered" evidence="1">
    <location>
        <begin position="25"/>
        <end position="61"/>
    </location>
</feature>
<keyword evidence="3" id="KW-1185">Reference proteome</keyword>
<feature type="compositionally biased region" description="Polar residues" evidence="1">
    <location>
        <begin position="36"/>
        <end position="46"/>
    </location>
</feature>
<evidence type="ECO:0008006" key="4">
    <source>
        <dbReference type="Google" id="ProtNLM"/>
    </source>
</evidence>
<dbReference type="InterPro" id="IPR015257">
    <property type="entry name" value="Maf1"/>
</dbReference>
<dbReference type="Proteomes" id="UP000033140">
    <property type="component" value="Unassembled WGS sequence"/>
</dbReference>
<proteinExistence type="predicted"/>
<dbReference type="PANTHER" id="PTHR22504">
    <property type="entry name" value="REPRESSOR OF RNA POLYMERASE III TRANSCRIPTION MAF1"/>
    <property type="match status" value="1"/>
</dbReference>
<name>A0A0E9NDF7_SAICN</name>
<dbReference type="GO" id="GO:0000994">
    <property type="term" value="F:RNA polymerase III core binding"/>
    <property type="evidence" value="ECO:0007669"/>
    <property type="project" value="TreeGrafter"/>
</dbReference>
<dbReference type="STRING" id="698492.A0A0E9NDF7"/>
<reference evidence="2 3" key="2">
    <citation type="journal article" date="2014" name="J. Gen. Appl. Microbiol.">
        <title>The early diverging ascomycetous budding yeast Saitoella complicata has three histone deacetylases belonging to the Clr6, Hos2, and Rpd3 lineages.</title>
        <authorList>
            <person name="Nishida H."/>
            <person name="Matsumoto T."/>
            <person name="Kondo S."/>
            <person name="Hamamoto M."/>
            <person name="Yoshikawa H."/>
        </authorList>
    </citation>
    <scope>NUCLEOTIDE SEQUENCE [LARGE SCALE GENOMIC DNA]</scope>
    <source>
        <strain evidence="2 3">NRRL Y-17804</strain>
    </source>
</reference>
<protein>
    <recommendedName>
        <fullName evidence="4">Repressor of RNA polymerase III transcription MAF1</fullName>
    </recommendedName>
</protein>
<reference evidence="2 3" key="1">
    <citation type="journal article" date="2011" name="J. Gen. Appl. Microbiol.">
        <title>Draft genome sequencing of the enigmatic yeast Saitoella complicata.</title>
        <authorList>
            <person name="Nishida H."/>
            <person name="Hamamoto M."/>
            <person name="Sugiyama J."/>
        </authorList>
    </citation>
    <scope>NUCLEOTIDE SEQUENCE [LARGE SCALE GENOMIC DNA]</scope>
    <source>
        <strain evidence="2 3">NRRL Y-17804</strain>
    </source>
</reference>
<organism evidence="2 3">
    <name type="scientific">Saitoella complicata (strain BCRC 22490 / CBS 7301 / JCM 7358 / NBRC 10748 / NRRL Y-17804)</name>
    <dbReference type="NCBI Taxonomy" id="698492"/>
    <lineage>
        <taxon>Eukaryota</taxon>
        <taxon>Fungi</taxon>
        <taxon>Dikarya</taxon>
        <taxon>Ascomycota</taxon>
        <taxon>Taphrinomycotina</taxon>
        <taxon>Taphrinomycotina incertae sedis</taxon>
        <taxon>Saitoella</taxon>
    </lineage>
</organism>
<feature type="compositionally biased region" description="Low complexity" evidence="1">
    <location>
        <begin position="25"/>
        <end position="35"/>
    </location>
</feature>